<proteinExistence type="predicted"/>
<dbReference type="RefSeq" id="WP_349164109.1">
    <property type="nucleotide sequence ID" value="NZ_JBBMFE010000003.1"/>
</dbReference>
<evidence type="ECO:0000313" key="2">
    <source>
        <dbReference type="EMBL" id="MEQ2471952.1"/>
    </source>
</evidence>
<comment type="caution">
    <text evidence="2">The sequence shown here is derived from an EMBL/GenBank/DDBJ whole genome shotgun (WGS) entry which is preliminary data.</text>
</comment>
<keyword evidence="2" id="KW-0808">Transferase</keyword>
<keyword evidence="3" id="KW-1185">Reference proteome</keyword>
<organism evidence="2 3">
    <name type="scientific">Laedolimicola intestinihominis</name>
    <dbReference type="NCBI Taxonomy" id="3133166"/>
    <lineage>
        <taxon>Bacteria</taxon>
        <taxon>Bacillati</taxon>
        <taxon>Bacillota</taxon>
        <taxon>Clostridia</taxon>
        <taxon>Lachnospirales</taxon>
        <taxon>Lachnospiraceae</taxon>
        <taxon>Laedolimicola</taxon>
    </lineage>
</organism>
<dbReference type="EC" id="2.4.-.-" evidence="2"/>
<protein>
    <submittedName>
        <fullName evidence="2">Polysaccharide pyruvyl transferase family protein</fullName>
        <ecNumber evidence="2">2.4.-.-</ecNumber>
    </submittedName>
</protein>
<evidence type="ECO:0000313" key="3">
    <source>
        <dbReference type="Proteomes" id="UP001438008"/>
    </source>
</evidence>
<dbReference type="EMBL" id="JBBMFE010000003">
    <property type="protein sequence ID" value="MEQ2471952.1"/>
    <property type="molecule type" value="Genomic_DNA"/>
</dbReference>
<dbReference type="Proteomes" id="UP001438008">
    <property type="component" value="Unassembled WGS sequence"/>
</dbReference>
<gene>
    <name evidence="2" type="ORF">WMO29_05530</name>
</gene>
<accession>A0ABV1FF02</accession>
<dbReference type="Pfam" id="PF04230">
    <property type="entry name" value="PS_pyruv_trans"/>
    <property type="match status" value="1"/>
</dbReference>
<evidence type="ECO:0000259" key="1">
    <source>
        <dbReference type="Pfam" id="PF04230"/>
    </source>
</evidence>
<reference evidence="2 3" key="1">
    <citation type="submission" date="2024-03" db="EMBL/GenBank/DDBJ databases">
        <title>Human intestinal bacterial collection.</title>
        <authorList>
            <person name="Pauvert C."/>
            <person name="Hitch T.C.A."/>
            <person name="Clavel T."/>
        </authorList>
    </citation>
    <scope>NUCLEOTIDE SEQUENCE [LARGE SCALE GENOMIC DNA]</scope>
    <source>
        <strain evidence="2 3">CLA-AA-H132</strain>
    </source>
</reference>
<keyword evidence="2" id="KW-0328">Glycosyltransferase</keyword>
<dbReference type="GO" id="GO:0016757">
    <property type="term" value="F:glycosyltransferase activity"/>
    <property type="evidence" value="ECO:0007669"/>
    <property type="project" value="UniProtKB-KW"/>
</dbReference>
<feature type="domain" description="Polysaccharide pyruvyl transferase" evidence="1">
    <location>
        <begin position="13"/>
        <end position="304"/>
    </location>
</feature>
<dbReference type="InterPro" id="IPR007345">
    <property type="entry name" value="Polysacch_pyruvyl_Trfase"/>
</dbReference>
<name>A0ABV1FF02_9FIRM</name>
<sequence length="368" mass="44025">MKVGIITLNDYQNFGNRLQNYASECLLREFGCDVETICIYRDINRIMKKNRYKLEKVFRTNIYSIVWKIREMIRKREYKEKYRKREERFHQFSDKYLTETEYMVNKDKKFEEIEEKFDAFFVGSDQVWNPNYEDGRKTFYLPNIKKKKIALAASFGISLDKCEIGEQEIELIRRFSDISVREESAVNYLKNVGIEATLLADPTLLLETSKWEKLISEKRESTLPEEYVLVYFLGPVSIEIQKRIKQIAKRDNLKIIDIMDPKTVMFEDMDPIYFLQYIRAAKIIFTDSFHACVFSIIFKRPFIVSERKTSSQKLSSRIDTLLNMFALNDRKYECIDWENIYDVDFENNEETILNLQIRGRKFIKKALV</sequence>